<dbReference type="AlphaFoldDB" id="A0A1X2H4D6"/>
<keyword evidence="2" id="KW-1185">Reference proteome</keyword>
<evidence type="ECO:0000313" key="1">
    <source>
        <dbReference type="EMBL" id="ORY93263.1"/>
    </source>
</evidence>
<dbReference type="InterPro" id="IPR011990">
    <property type="entry name" value="TPR-like_helical_dom_sf"/>
</dbReference>
<dbReference type="SUPFAM" id="SSF48452">
    <property type="entry name" value="TPR-like"/>
    <property type="match status" value="1"/>
</dbReference>
<dbReference type="PANTHER" id="PTHR13318">
    <property type="entry name" value="PARTNER OF PAIRED, ISOFORM B-RELATED"/>
    <property type="match status" value="1"/>
</dbReference>
<organism evidence="1 2">
    <name type="scientific">Syncephalastrum racemosum</name>
    <name type="common">Filamentous fungus</name>
    <dbReference type="NCBI Taxonomy" id="13706"/>
    <lineage>
        <taxon>Eukaryota</taxon>
        <taxon>Fungi</taxon>
        <taxon>Fungi incertae sedis</taxon>
        <taxon>Mucoromycota</taxon>
        <taxon>Mucoromycotina</taxon>
        <taxon>Mucoromycetes</taxon>
        <taxon>Mucorales</taxon>
        <taxon>Syncephalastraceae</taxon>
        <taxon>Syncephalastrum</taxon>
    </lineage>
</organism>
<evidence type="ECO:0008006" key="3">
    <source>
        <dbReference type="Google" id="ProtNLM"/>
    </source>
</evidence>
<dbReference type="Gene3D" id="3.80.10.10">
    <property type="entry name" value="Ribonuclease Inhibitor"/>
    <property type="match status" value="1"/>
</dbReference>
<dbReference type="SUPFAM" id="SSF81383">
    <property type="entry name" value="F-box domain"/>
    <property type="match status" value="1"/>
</dbReference>
<dbReference type="SUPFAM" id="SSF52047">
    <property type="entry name" value="RNI-like"/>
    <property type="match status" value="2"/>
</dbReference>
<dbReference type="InterPro" id="IPR032675">
    <property type="entry name" value="LRR_dom_sf"/>
</dbReference>
<dbReference type="InterPro" id="IPR036047">
    <property type="entry name" value="F-box-like_dom_sf"/>
</dbReference>
<dbReference type="EMBL" id="MCGN01000009">
    <property type="protein sequence ID" value="ORY93263.1"/>
    <property type="molecule type" value="Genomic_DNA"/>
</dbReference>
<dbReference type="Proteomes" id="UP000242180">
    <property type="component" value="Unassembled WGS sequence"/>
</dbReference>
<accession>A0A1X2H4D6</accession>
<protein>
    <recommendedName>
        <fullName evidence="3">F-box domain-containing protein</fullName>
    </recommendedName>
</protein>
<name>A0A1X2H4D6_SYNRA</name>
<reference evidence="1 2" key="1">
    <citation type="submission" date="2016-07" db="EMBL/GenBank/DDBJ databases">
        <title>Pervasive Adenine N6-methylation of Active Genes in Fungi.</title>
        <authorList>
            <consortium name="DOE Joint Genome Institute"/>
            <person name="Mondo S.J."/>
            <person name="Dannebaum R.O."/>
            <person name="Kuo R.C."/>
            <person name="Labutti K."/>
            <person name="Haridas S."/>
            <person name="Kuo A."/>
            <person name="Salamov A."/>
            <person name="Ahrendt S.R."/>
            <person name="Lipzen A."/>
            <person name="Sullivan W."/>
            <person name="Andreopoulos W.B."/>
            <person name="Clum A."/>
            <person name="Lindquist E."/>
            <person name="Daum C."/>
            <person name="Ramamoorthy G.K."/>
            <person name="Gryganskyi A."/>
            <person name="Culley D."/>
            <person name="Magnuson J.K."/>
            <person name="James T.Y."/>
            <person name="O'Malley M.A."/>
            <person name="Stajich J.E."/>
            <person name="Spatafora J.W."/>
            <person name="Visel A."/>
            <person name="Grigoriev I.V."/>
        </authorList>
    </citation>
    <scope>NUCLEOTIDE SEQUENCE [LARGE SCALE GENOMIC DNA]</scope>
    <source>
        <strain evidence="1 2">NRRL 2496</strain>
    </source>
</reference>
<evidence type="ECO:0000313" key="2">
    <source>
        <dbReference type="Proteomes" id="UP000242180"/>
    </source>
</evidence>
<dbReference type="GO" id="GO:0031146">
    <property type="term" value="P:SCF-dependent proteasomal ubiquitin-dependent protein catabolic process"/>
    <property type="evidence" value="ECO:0007669"/>
    <property type="project" value="TreeGrafter"/>
</dbReference>
<dbReference type="OrthoDB" id="629492at2759"/>
<comment type="caution">
    <text evidence="1">The sequence shown here is derived from an EMBL/GenBank/DDBJ whole genome shotgun (WGS) entry which is preliminary data.</text>
</comment>
<proteinExistence type="predicted"/>
<sequence length="649" mass="73033">MVDVISLLEQALHATKSAHYERAEDCLRDAYHSLLELRIAQALKTQRLNTAMQHAVTLTRLFPQSPSGYQWQGDIWCDKLDYKRAVEAYKKGVRHSDNSVNLEESAAKATERRDSKLDPVVALPSEVFCYLFEFVPTKRVTAMCVSRQWRQELLSNKAVWKDLSIHLIDKQPNGYWQAGLSRVLSSSLQTLSITTNVKICPLLYLLANAQCTHVKSIVIEDTSTYCPELGRSGQQSFLEPVFIQSLSKLSMCLTSLTITQCSLRPLGLLPVLLTLCPRLVQLTYTPQPFLIDRYSLPTWDGILLPDPQVTDLKRLDWMTYWESDGVNEAAFVVACCPNLQYVRLHAHHEQNASDPHQFVNIIRQECPRLKYLSIGALELPKLSEEQDDKDIPEELQISGIQHLFLDSREPLMTRTDLRSMLVSNQDTITKLVYAGDPDDVSLTPDEVEPLFQLKKLQELTMGFGISANISPLPLLLLSSPALCKLVLVRVTLSSSAFTAIGSLPNLAVLSLTRCPMNLTGVLTFISQSAARQDNPLRKFSYSSQSTTVDMDTFLSDLGLLASLTHLQVHLSKGTTERGLERFRKNARQSGLAKNLRSLDLSVPYADTSDTQRALKKLFGRALNDARQWGFFEEQNEEFGDPYRKILAGI</sequence>
<dbReference type="InParanoid" id="A0A1X2H4D6"/>
<dbReference type="Gene3D" id="1.25.40.10">
    <property type="entry name" value="Tetratricopeptide repeat domain"/>
    <property type="match status" value="1"/>
</dbReference>
<dbReference type="GO" id="GO:0019005">
    <property type="term" value="C:SCF ubiquitin ligase complex"/>
    <property type="evidence" value="ECO:0007669"/>
    <property type="project" value="TreeGrafter"/>
</dbReference>
<gene>
    <name evidence="1" type="ORF">BCR43DRAFT_496607</name>
</gene>